<dbReference type="Pfam" id="PF00652">
    <property type="entry name" value="Ricin_B_lectin"/>
    <property type="match status" value="1"/>
</dbReference>
<dbReference type="InterPro" id="IPR000772">
    <property type="entry name" value="Ricin_B_lectin"/>
</dbReference>
<dbReference type="InterPro" id="IPR035992">
    <property type="entry name" value="Ricin_B-like_lectins"/>
</dbReference>
<proteinExistence type="predicted"/>
<evidence type="ECO:0000313" key="3">
    <source>
        <dbReference type="EMBL" id="PAU44797.1"/>
    </source>
</evidence>
<dbReference type="SUPFAM" id="SSF50370">
    <property type="entry name" value="Ricin B-like lectins"/>
    <property type="match status" value="1"/>
</dbReference>
<accession>A0A2A2D013</accession>
<evidence type="ECO:0000256" key="1">
    <source>
        <dbReference type="SAM" id="MobiDB-lite"/>
    </source>
</evidence>
<keyword evidence="4" id="KW-1185">Reference proteome</keyword>
<dbReference type="PROSITE" id="PS50231">
    <property type="entry name" value="RICIN_B_LECTIN"/>
    <property type="match status" value="1"/>
</dbReference>
<sequence length="213" mass="22692">MTCACYGPRKGPSMPHRHLVIGIALTSALLTGTGLATATPLTPAAPHGRTTTAAPLPTAPEGARTLGQGIRAGVVRIASLYGPTPGQCLDADANAGGNGTKVQVWKCNLSAQQAWISWESGALESTRFRGMCLDADTNGAGRNGTKAQLWECNGSSQQQWYTFAGDLAVYNGRFFNNGNTVLDRDNNVPGDGAWAQLWEKNFQSQQWWRVDAV</sequence>
<feature type="region of interest" description="Disordered" evidence="1">
    <location>
        <begin position="40"/>
        <end position="59"/>
    </location>
</feature>
<dbReference type="Gene3D" id="2.80.10.50">
    <property type="match status" value="1"/>
</dbReference>
<dbReference type="SMART" id="SM00458">
    <property type="entry name" value="RICIN"/>
    <property type="match status" value="1"/>
</dbReference>
<evidence type="ECO:0000259" key="2">
    <source>
        <dbReference type="SMART" id="SM00458"/>
    </source>
</evidence>
<dbReference type="EMBL" id="NSJV01000623">
    <property type="protein sequence ID" value="PAU44797.1"/>
    <property type="molecule type" value="Genomic_DNA"/>
</dbReference>
<name>A0A2A2D013_9ACTN</name>
<reference evidence="3 4" key="1">
    <citation type="submission" date="2017-08" db="EMBL/GenBank/DDBJ databases">
        <title>Genome sequence of Streptomyces albireticuli NRRL B-1670.</title>
        <authorList>
            <person name="Graham D.E."/>
            <person name="Mahan K.M."/>
            <person name="Klingeman D.M."/>
            <person name="Hettich R.L."/>
            <person name="Parry R.J."/>
            <person name="Spain J.C."/>
        </authorList>
    </citation>
    <scope>NUCLEOTIDE SEQUENCE [LARGE SCALE GENOMIC DNA]</scope>
    <source>
        <strain evidence="3 4">NRRL B-1670</strain>
    </source>
</reference>
<protein>
    <recommendedName>
        <fullName evidence="2">Ricin B lectin domain-containing protein</fullName>
    </recommendedName>
</protein>
<dbReference type="AlphaFoldDB" id="A0A2A2D013"/>
<dbReference type="Proteomes" id="UP000218944">
    <property type="component" value="Unassembled WGS sequence"/>
</dbReference>
<comment type="caution">
    <text evidence="3">The sequence shown here is derived from an EMBL/GenBank/DDBJ whole genome shotgun (WGS) entry which is preliminary data.</text>
</comment>
<dbReference type="CDD" id="cd00161">
    <property type="entry name" value="beta-trefoil_Ricin-like"/>
    <property type="match status" value="1"/>
</dbReference>
<organism evidence="3 4">
    <name type="scientific">Streptomyces albireticuli</name>
    <dbReference type="NCBI Taxonomy" id="1940"/>
    <lineage>
        <taxon>Bacteria</taxon>
        <taxon>Bacillati</taxon>
        <taxon>Actinomycetota</taxon>
        <taxon>Actinomycetes</taxon>
        <taxon>Kitasatosporales</taxon>
        <taxon>Streptomycetaceae</taxon>
        <taxon>Streptomyces</taxon>
    </lineage>
</organism>
<feature type="domain" description="Ricin B lectin" evidence="2">
    <location>
        <begin position="72"/>
        <end position="210"/>
    </location>
</feature>
<gene>
    <name evidence="3" type="ORF">CK936_33005</name>
</gene>
<evidence type="ECO:0000313" key="4">
    <source>
        <dbReference type="Proteomes" id="UP000218944"/>
    </source>
</evidence>